<dbReference type="PROSITE" id="PS00018">
    <property type="entry name" value="EF_HAND_1"/>
    <property type="match status" value="1"/>
</dbReference>
<feature type="domain" description="EF-hand" evidence="6">
    <location>
        <begin position="839"/>
        <end position="874"/>
    </location>
</feature>
<keyword evidence="8" id="KW-1185">Reference proteome</keyword>
<evidence type="ECO:0000256" key="4">
    <source>
        <dbReference type="SAM" id="MobiDB-lite"/>
    </source>
</evidence>
<dbReference type="InterPro" id="IPR002048">
    <property type="entry name" value="EF_hand_dom"/>
</dbReference>
<gene>
    <name evidence="7" type="ORF">ABEB36_012108</name>
</gene>
<dbReference type="Gene3D" id="1.10.238.10">
    <property type="entry name" value="EF-hand"/>
    <property type="match status" value="1"/>
</dbReference>
<dbReference type="Pfam" id="PF00566">
    <property type="entry name" value="RabGAP-TBC"/>
    <property type="match status" value="1"/>
</dbReference>
<dbReference type="Gene3D" id="1.10.10.750">
    <property type="entry name" value="Ypt/Rab-GAP domain of gyp1p, domain 1"/>
    <property type="match status" value="1"/>
</dbReference>
<feature type="region of interest" description="Disordered" evidence="4">
    <location>
        <begin position="959"/>
        <end position="980"/>
    </location>
</feature>
<dbReference type="SMART" id="SM00568">
    <property type="entry name" value="GRAM"/>
    <property type="match status" value="2"/>
</dbReference>
<dbReference type="Gene3D" id="1.10.472.80">
    <property type="entry name" value="Ypt/Rab-GAP domain of gyp1p, domain 3"/>
    <property type="match status" value="1"/>
</dbReference>
<dbReference type="Gene3D" id="1.10.8.270">
    <property type="entry name" value="putative rabgap domain of human tbc1 domain family member 14 like domains"/>
    <property type="match status" value="1"/>
</dbReference>
<dbReference type="InterPro" id="IPR000195">
    <property type="entry name" value="Rab-GAP-TBC_dom"/>
</dbReference>
<feature type="compositionally biased region" description="Polar residues" evidence="4">
    <location>
        <begin position="969"/>
        <end position="980"/>
    </location>
</feature>
<dbReference type="FunFam" id="2.30.29.30:FF:000013">
    <property type="entry name" value="Putative TBC1 domain family member 8B"/>
    <property type="match status" value="1"/>
</dbReference>
<dbReference type="InterPro" id="IPR011993">
    <property type="entry name" value="PH-like_dom_sf"/>
</dbReference>
<keyword evidence="2" id="KW-0677">Repeat</keyword>
<comment type="caution">
    <text evidence="7">The sequence shown here is derived from an EMBL/GenBank/DDBJ whole genome shotgun (WGS) entry which is preliminary data.</text>
</comment>
<evidence type="ECO:0000313" key="7">
    <source>
        <dbReference type="EMBL" id="KAL1491524.1"/>
    </source>
</evidence>
<evidence type="ECO:0000256" key="3">
    <source>
        <dbReference type="ARBA" id="ARBA00022837"/>
    </source>
</evidence>
<evidence type="ECO:0000256" key="1">
    <source>
        <dbReference type="ARBA" id="ARBA00022468"/>
    </source>
</evidence>
<protein>
    <recommendedName>
        <fullName evidence="9">TBC1 domain family member 9</fullName>
    </recommendedName>
</protein>
<dbReference type="SUPFAM" id="SSF47473">
    <property type="entry name" value="EF-hand"/>
    <property type="match status" value="1"/>
</dbReference>
<evidence type="ECO:0000259" key="6">
    <source>
        <dbReference type="PROSITE" id="PS50222"/>
    </source>
</evidence>
<dbReference type="FunFam" id="1.10.472.80:FF:000049">
    <property type="entry name" value="Uncharacterized protein, isoform B"/>
    <property type="match status" value="1"/>
</dbReference>
<dbReference type="GO" id="GO:0003008">
    <property type="term" value="P:system process"/>
    <property type="evidence" value="ECO:0007669"/>
    <property type="project" value="UniProtKB-ARBA"/>
</dbReference>
<dbReference type="CDD" id="cd13354">
    <property type="entry name" value="PH-GRAM2_TCB1D9_TCB1D9B"/>
    <property type="match status" value="1"/>
</dbReference>
<dbReference type="PANTHER" id="PTHR47666:SF1">
    <property type="entry name" value="PROTEIN VASCULAR ASSOCIATED DEATH 1, CHLOROPLASTIC"/>
    <property type="match status" value="1"/>
</dbReference>
<proteinExistence type="predicted"/>
<dbReference type="SMART" id="SM00164">
    <property type="entry name" value="TBC"/>
    <property type="match status" value="1"/>
</dbReference>
<dbReference type="InterPro" id="IPR018247">
    <property type="entry name" value="EF_Hand_1_Ca_BS"/>
</dbReference>
<keyword evidence="3" id="KW-0106">Calcium</keyword>
<sequence>MFVKPDEVLIANTFWETEETSLYFVLQHRKGHGAIKGLSSLLVGTIDSIFDTKPAPYRILHQTPNSEVYYLVACGMTKQEILGDWEWLFANVCETLHSFENEEDITEFVNCKIESVIAANQESEIDDEDSKSFKLISDKFQRLFGLSKDEKLVNYYSCSYWKGKFPRQGWMYMSINYCCFYAFILGTDTKVCIRWSEVTGLNAKNSFLTPDAIRIVTREKTYYFSMFLNKSETLNLMEQLIDLAVKRLIDDKKSYREDKELLNKLSKNVPKKASFLKRDLDARAQSEAYRMMFRLPASEKLDGSIDCTLLTPYNRKHVAGRLFLSQNYICFESRVKAQVSLVVPLRDVIVAEKIETSSSNQSLDKAVIVTAGNTLNRTNFIFAQILDRDFVVEKLSELLARTQEMKVFNSGNSNNPMLDTEPLWKPQKALMTLFPLGPIPEVSKRQQQKTKDWEEHFNTFGRGVSMYRTTEVAKLVLDGIPDHLRMEIWMSFSGALNVKAAHPGYYRSLVDRALGKHSTANDEIERDLHRSLPEHPAFQNDIGIDALRRVLCAYALHNPSIGYCQAMNIVASVLLIYCNEEEAFWLLVTLCENLLPDYYNQRVVGAVVDQGILDELTLEYLPSLHDKLLQLGMMNMISLSWFLTIFLCVMPYESAVNVMDCFFYDGAKVIFQVALMLLEWNQDKLLQCKDEGEAMQLLSEYLMGIFNDEGRGAIRNKSYDEQKRTVSIQVLVYEAYRKYGFLTTGQIERLRLKHRLRVVQDLEDTCERNVLRCVIGDGYFTKPELQELLGLVREEIISQKKHIPDKHDPTLQPYEAYKVDFDYFKILFAALSPWGKGETAEHIAARIFHLMDCNRDGFLNFRELTTAIGLTSTADPAQRLKLLYTIHLPPLLNMDDIKSPVKTESGAEIASEATEFFTNAEKSLEKNMDCLSVLDDTSPSTNAAGFQWQKNFTSQMSMDNSISSQSSITEQQPGSSIQDWESKSLSNLRNLVQSKDSKMNLRSVPRMSQPHFITLWKTVCDISQEELKNLDIYHAIADVGTLLLQLGDVGKQFFVGRDESEDSLVSAAAAAAACSSTSSAGEAEMSDKNGNPSTPKSEIQWYITVEQFLATILNAQVLVDFFTKRSSISDNIKVLKGKRINRFSSIVEVPATVKVKN</sequence>
<feature type="domain" description="Rab-GAP TBC" evidence="5">
    <location>
        <begin position="479"/>
        <end position="666"/>
    </location>
</feature>
<organism evidence="7 8">
    <name type="scientific">Hypothenemus hampei</name>
    <name type="common">Coffee berry borer</name>
    <dbReference type="NCBI Taxonomy" id="57062"/>
    <lineage>
        <taxon>Eukaryota</taxon>
        <taxon>Metazoa</taxon>
        <taxon>Ecdysozoa</taxon>
        <taxon>Arthropoda</taxon>
        <taxon>Hexapoda</taxon>
        <taxon>Insecta</taxon>
        <taxon>Pterygota</taxon>
        <taxon>Neoptera</taxon>
        <taxon>Endopterygota</taxon>
        <taxon>Coleoptera</taxon>
        <taxon>Polyphaga</taxon>
        <taxon>Cucujiformia</taxon>
        <taxon>Curculionidae</taxon>
        <taxon>Scolytinae</taxon>
        <taxon>Hypothenemus</taxon>
    </lineage>
</organism>
<dbReference type="SUPFAM" id="SSF47923">
    <property type="entry name" value="Ypt/Rab-GAP domain of gyp1p"/>
    <property type="match status" value="2"/>
</dbReference>
<dbReference type="AlphaFoldDB" id="A0ABD1ECR9"/>
<accession>A0ABD1ECR9</accession>
<keyword evidence="1" id="KW-0343">GTPase activation</keyword>
<feature type="compositionally biased region" description="Low complexity" evidence="4">
    <location>
        <begin position="959"/>
        <end position="968"/>
    </location>
</feature>
<dbReference type="EMBL" id="JBDJPC010000009">
    <property type="protein sequence ID" value="KAL1491524.1"/>
    <property type="molecule type" value="Genomic_DNA"/>
</dbReference>
<dbReference type="PANTHER" id="PTHR47666">
    <property type="entry name" value="PROTEIN VASCULAR ASSOCIATED DEATH 1, CHLOROPLASTIC"/>
    <property type="match status" value="1"/>
</dbReference>
<dbReference type="InterPro" id="IPR035969">
    <property type="entry name" value="Rab-GAP_TBC_sf"/>
</dbReference>
<evidence type="ECO:0000313" key="8">
    <source>
        <dbReference type="Proteomes" id="UP001566132"/>
    </source>
</evidence>
<dbReference type="InterPro" id="IPR036017">
    <property type="entry name" value="TCB1D9/TCB1D9B_PH-GRAM2"/>
</dbReference>
<name>A0ABD1ECR9_HYPHA</name>
<dbReference type="InterPro" id="IPR011992">
    <property type="entry name" value="EF-hand-dom_pair"/>
</dbReference>
<dbReference type="GO" id="GO:0005096">
    <property type="term" value="F:GTPase activator activity"/>
    <property type="evidence" value="ECO:0007669"/>
    <property type="project" value="UniProtKB-KW"/>
</dbReference>
<dbReference type="Pfam" id="PF02893">
    <property type="entry name" value="GRAM"/>
    <property type="match status" value="2"/>
</dbReference>
<dbReference type="Gene3D" id="2.30.29.30">
    <property type="entry name" value="Pleckstrin-homology domain (PH domain)/Phosphotyrosine-binding domain (PTB)"/>
    <property type="match status" value="2"/>
</dbReference>
<dbReference type="FunFam" id="1.10.8.270:FF:000002">
    <property type="entry name" value="TBC1 domain family member 9B"/>
    <property type="match status" value="1"/>
</dbReference>
<evidence type="ECO:0000256" key="2">
    <source>
        <dbReference type="ARBA" id="ARBA00022737"/>
    </source>
</evidence>
<evidence type="ECO:0000259" key="5">
    <source>
        <dbReference type="PROSITE" id="PS50086"/>
    </source>
</evidence>
<dbReference type="PROSITE" id="PS50222">
    <property type="entry name" value="EF_HAND_2"/>
    <property type="match status" value="1"/>
</dbReference>
<dbReference type="Proteomes" id="UP001566132">
    <property type="component" value="Unassembled WGS sequence"/>
</dbReference>
<reference evidence="7 8" key="1">
    <citation type="submission" date="2024-05" db="EMBL/GenBank/DDBJ databases">
        <title>Genetic variation in Jamaican populations of the coffee berry borer (Hypothenemus hampei).</title>
        <authorList>
            <person name="Errbii M."/>
            <person name="Myrie A."/>
        </authorList>
    </citation>
    <scope>NUCLEOTIDE SEQUENCE [LARGE SCALE GENOMIC DNA]</scope>
    <source>
        <strain evidence="7">JA-Hopewell-2020-01-JO</strain>
        <tissue evidence="7">Whole body</tissue>
    </source>
</reference>
<evidence type="ECO:0008006" key="9">
    <source>
        <dbReference type="Google" id="ProtNLM"/>
    </source>
</evidence>
<dbReference type="PROSITE" id="PS50086">
    <property type="entry name" value="TBC_RABGAP"/>
    <property type="match status" value="1"/>
</dbReference>
<dbReference type="InterPro" id="IPR004182">
    <property type="entry name" value="GRAM"/>
</dbReference>